<sequence>MTTAPPSQAGARWRRARGPIAVVAVLVLLSFVVSLGARPERTGSLEPEATTPEGSRALVNILEEQGSEVTVARDSAAALDAASGDALVVLAASHRLTRGELERLAASDADVLAVRPTGPALRLLAPGVEMVGRGDDVTPEPECRLPAARAAGAADAGGESYSGGDSGCYPVDGGEGLVVAERPDGAATTVLGATAPLTNERLGREGNAALMLNLASGRDVVWFLPDVPAQSGQSTVWDLLPLPLRWSVVPLGAALVLLALWRGRRLGPLVTERLPVVVRAAETTEGRARLYAARRARDRASAALRADTAERLRTAVGLAADADADAVAAAVALRTGDDPAQVRRLLYGAPEGGDVADDAALAALADDLDRLEGRLSPGA</sequence>
<proteinExistence type="predicted"/>
<comment type="caution">
    <text evidence="2">The sequence shown here is derived from an EMBL/GenBank/DDBJ whole genome shotgun (WGS) entry which is preliminary data.</text>
</comment>
<reference evidence="2" key="1">
    <citation type="submission" date="2023-01" db="EMBL/GenBank/DDBJ databases">
        <title>Draft genome sequence of Nocardiopsis sp. LSu2-4 isolated from halophytes.</title>
        <authorList>
            <person name="Duangmal K."/>
            <person name="Chantavorakit T."/>
        </authorList>
    </citation>
    <scope>NUCLEOTIDE SEQUENCE</scope>
    <source>
        <strain evidence="2">LSu2-4</strain>
    </source>
</reference>
<evidence type="ECO:0000313" key="2">
    <source>
        <dbReference type="EMBL" id="MDA2806002.1"/>
    </source>
</evidence>
<gene>
    <name evidence="2" type="ORF">O4U47_15915</name>
</gene>
<dbReference type="Pfam" id="PF14258">
    <property type="entry name" value="DUF4350"/>
    <property type="match status" value="1"/>
</dbReference>
<dbReference type="InterPro" id="IPR025646">
    <property type="entry name" value="DUF4350"/>
</dbReference>
<keyword evidence="3" id="KW-1185">Reference proteome</keyword>
<dbReference type="Proteomes" id="UP001165685">
    <property type="component" value="Unassembled WGS sequence"/>
</dbReference>
<evidence type="ECO:0000313" key="3">
    <source>
        <dbReference type="Proteomes" id="UP001165685"/>
    </source>
</evidence>
<dbReference type="RefSeq" id="WP_270678648.1">
    <property type="nucleotide sequence ID" value="NZ_JAQFWP010000028.1"/>
</dbReference>
<dbReference type="EMBL" id="JAQFWP010000028">
    <property type="protein sequence ID" value="MDA2806002.1"/>
    <property type="molecule type" value="Genomic_DNA"/>
</dbReference>
<feature type="domain" description="DUF4350" evidence="1">
    <location>
        <begin position="49"/>
        <end position="214"/>
    </location>
</feature>
<evidence type="ECO:0000259" key="1">
    <source>
        <dbReference type="Pfam" id="PF14258"/>
    </source>
</evidence>
<protein>
    <submittedName>
        <fullName evidence="2">DUF4350 domain-containing protein</fullName>
    </submittedName>
</protein>
<name>A0ABT4TMU2_9ACTN</name>
<accession>A0ABT4TMU2</accession>
<organism evidence="2 3">
    <name type="scientific">Nocardiopsis suaedae</name>
    <dbReference type="NCBI Taxonomy" id="3018444"/>
    <lineage>
        <taxon>Bacteria</taxon>
        <taxon>Bacillati</taxon>
        <taxon>Actinomycetota</taxon>
        <taxon>Actinomycetes</taxon>
        <taxon>Streptosporangiales</taxon>
        <taxon>Nocardiopsidaceae</taxon>
        <taxon>Nocardiopsis</taxon>
    </lineage>
</organism>